<dbReference type="AlphaFoldDB" id="A0A1U7NS85"/>
<accession>A0A1U7NS85</accession>
<sequence>MSYNKVQIFVPRSFASLSLAALTLSASLSIPASAQRALPASAQRTAPLTAPLETQVLNALPDLPESPVSDTPDSVQKLAPPSAADAELARGCEGNLLGNGDISAFTMNGSTNFPPSSVPGWNRVVNTPQVSPTPGYGGTNGWLVAWGYKDGGESFAQNVSLAPGSYKLTLATRQHSGATNPTPTQYRVAFRSGVTANPWGVPGTVTLDSAPMTNAGWATQTYTFNLTSATNVMQVNTFNDKPTSAVTGHPKLTSWTAYDSFCLQRVKKGQRRGLTWTVNEVQNGLVRVGQHATSDPYLGDTPETQTLPMLCIFNANLPLPPGLVPDFYHGWSKSVVQLTTPILGSLMTSQAAADAICAGQFGAGWKMGEFHDGGGGWSFWAMGPMCDTLKGTKFWTAINDQPANVWNSVP</sequence>
<keyword evidence="4" id="KW-1185">Reference proteome</keyword>
<dbReference type="RefSeq" id="WP_075836767.1">
    <property type="nucleotide sequence ID" value="NZ_MSTI01000164.1"/>
</dbReference>
<evidence type="ECO:0000313" key="3">
    <source>
        <dbReference type="EMBL" id="OLV15783.1"/>
    </source>
</evidence>
<keyword evidence="2" id="KW-0732">Signal</keyword>
<feature type="region of interest" description="Disordered" evidence="1">
    <location>
        <begin position="62"/>
        <end position="84"/>
    </location>
</feature>
<dbReference type="OrthoDB" id="54385at2"/>
<organism evidence="3 4">
    <name type="scientific">Deinococcus marmoris</name>
    <dbReference type="NCBI Taxonomy" id="249408"/>
    <lineage>
        <taxon>Bacteria</taxon>
        <taxon>Thermotogati</taxon>
        <taxon>Deinococcota</taxon>
        <taxon>Deinococci</taxon>
        <taxon>Deinococcales</taxon>
        <taxon>Deinococcaceae</taxon>
        <taxon>Deinococcus</taxon>
    </lineage>
</organism>
<proteinExistence type="predicted"/>
<dbReference type="STRING" id="249408.BOO71_0013969"/>
<comment type="caution">
    <text evidence="3">The sequence shown here is derived from an EMBL/GenBank/DDBJ whole genome shotgun (WGS) entry which is preliminary data.</text>
</comment>
<dbReference type="EMBL" id="MSTI01000164">
    <property type="protein sequence ID" value="OLV15783.1"/>
    <property type="molecule type" value="Genomic_DNA"/>
</dbReference>
<reference evidence="3 4" key="1">
    <citation type="submission" date="2017-01" db="EMBL/GenBank/DDBJ databases">
        <title>Genome Analysis of Deinococcus marmoris KOPRI26562.</title>
        <authorList>
            <person name="Kim J.H."/>
            <person name="Oh H.-M."/>
        </authorList>
    </citation>
    <scope>NUCLEOTIDE SEQUENCE [LARGE SCALE GENOMIC DNA]</scope>
    <source>
        <strain evidence="3 4">KOPRI26562</strain>
    </source>
</reference>
<protein>
    <submittedName>
        <fullName evidence="3">Uncharacterized protein</fullName>
    </submittedName>
</protein>
<evidence type="ECO:0000256" key="2">
    <source>
        <dbReference type="SAM" id="SignalP"/>
    </source>
</evidence>
<feature type="chain" id="PRO_5012211372" evidence="2">
    <location>
        <begin position="35"/>
        <end position="410"/>
    </location>
</feature>
<feature type="signal peptide" evidence="2">
    <location>
        <begin position="1"/>
        <end position="34"/>
    </location>
</feature>
<evidence type="ECO:0000256" key="1">
    <source>
        <dbReference type="SAM" id="MobiDB-lite"/>
    </source>
</evidence>
<name>A0A1U7NS85_9DEIO</name>
<evidence type="ECO:0000313" key="4">
    <source>
        <dbReference type="Proteomes" id="UP000186607"/>
    </source>
</evidence>
<gene>
    <name evidence="3" type="ORF">BOO71_0013969</name>
</gene>
<dbReference type="Proteomes" id="UP000186607">
    <property type="component" value="Unassembled WGS sequence"/>
</dbReference>